<sequence length="603" mass="66324">MAARLRALAAQLLPVPVAGPRAGVADVQDPRRKQLSPEAIQQFVKNVKEYVASCDKLSADGTLPTMTNWDLMQAGNHLGAVTSKRELIVMLDEAEAAGRLALVAVLPGPWSDAPTREERVSLIQQVQIAEAQGRNVQQIAEWQLRYGGQGLGSNIAVPMVGYSGAGSKGSRQIHVRIVVTDPGDAERLSRIHTRKEGNFESTLFDSIISTPDNDHWRRQRQHLAEAFMPLSSLAQILPASLDRAKHCAERLRVLAETGAVDMSDFLLHEAQAQLQVALMGIPESVMESTNSNIRSTFMGEPGDNEPRALAASMRRILDAVEADKNLALPSDGCPVKGPVSAAMKTSDFPASTIYGNVLLLLFAGHDTTGHTMTWFLFELARHPEIQAALQLELDEFFSGLAGRDPEYRDLSKLSLMDRCITETLRLWPAVANGTFRQLQFGDTVKGADGQEVKLPKGTLVHIVNWSRHRNPELWGASVDEFDPYRNFQDSELARVGCPLAGKTPQSDRFSPFAHAPRSCLGKNFAQMEMRLILANLLRHFSFSFAPPYDSLLGAKMSATSTPGEFRGVNRGTMGPLDLERQGSCVWGERQLYALKMHVHVRAH</sequence>
<name>A0A813FQ95_POLGL</name>
<dbReference type="InterPro" id="IPR036396">
    <property type="entry name" value="Cyt_P450_sf"/>
</dbReference>
<dbReference type="GO" id="GO:0005506">
    <property type="term" value="F:iron ion binding"/>
    <property type="evidence" value="ECO:0007669"/>
    <property type="project" value="InterPro"/>
</dbReference>
<dbReference type="Pfam" id="PF00067">
    <property type="entry name" value="p450"/>
    <property type="match status" value="1"/>
</dbReference>
<keyword evidence="2" id="KW-0408">Iron</keyword>
<dbReference type="PANTHER" id="PTHR24305:SF166">
    <property type="entry name" value="CYTOCHROME P450 12A4, MITOCHONDRIAL-RELATED"/>
    <property type="match status" value="1"/>
</dbReference>
<dbReference type="InterPro" id="IPR001128">
    <property type="entry name" value="Cyt_P450"/>
</dbReference>
<dbReference type="AlphaFoldDB" id="A0A813FQ95"/>
<comment type="caution">
    <text evidence="3">The sequence shown here is derived from an EMBL/GenBank/DDBJ whole genome shotgun (WGS) entry which is preliminary data.</text>
</comment>
<evidence type="ECO:0000313" key="3">
    <source>
        <dbReference type="EMBL" id="CAE8612551.1"/>
    </source>
</evidence>
<evidence type="ECO:0000256" key="1">
    <source>
        <dbReference type="ARBA" id="ARBA00010617"/>
    </source>
</evidence>
<dbReference type="CDD" id="cd00302">
    <property type="entry name" value="cytochrome_P450"/>
    <property type="match status" value="1"/>
</dbReference>
<protein>
    <recommendedName>
        <fullName evidence="5">Cytochrome P450</fullName>
    </recommendedName>
</protein>
<gene>
    <name evidence="3" type="ORF">PGLA1383_LOCUS30341</name>
</gene>
<accession>A0A813FQ95</accession>
<comment type="similarity">
    <text evidence="1">Belongs to the cytochrome P450 family.</text>
</comment>
<dbReference type="InterPro" id="IPR002401">
    <property type="entry name" value="Cyt_P450_E_grp-I"/>
</dbReference>
<dbReference type="Proteomes" id="UP000654075">
    <property type="component" value="Unassembled WGS sequence"/>
</dbReference>
<keyword evidence="2" id="KW-0479">Metal-binding</keyword>
<keyword evidence="4" id="KW-1185">Reference proteome</keyword>
<dbReference type="EMBL" id="CAJNNV010025129">
    <property type="protein sequence ID" value="CAE8612551.1"/>
    <property type="molecule type" value="Genomic_DNA"/>
</dbReference>
<dbReference type="GO" id="GO:0004497">
    <property type="term" value="F:monooxygenase activity"/>
    <property type="evidence" value="ECO:0007669"/>
    <property type="project" value="InterPro"/>
</dbReference>
<dbReference type="SUPFAM" id="SSF48264">
    <property type="entry name" value="Cytochrome P450"/>
    <property type="match status" value="1"/>
</dbReference>
<comment type="cofactor">
    <cofactor evidence="2">
        <name>heme</name>
        <dbReference type="ChEBI" id="CHEBI:30413"/>
    </cofactor>
</comment>
<dbReference type="OrthoDB" id="1470350at2759"/>
<dbReference type="GO" id="GO:0016705">
    <property type="term" value="F:oxidoreductase activity, acting on paired donors, with incorporation or reduction of molecular oxygen"/>
    <property type="evidence" value="ECO:0007669"/>
    <property type="project" value="InterPro"/>
</dbReference>
<dbReference type="PANTHER" id="PTHR24305">
    <property type="entry name" value="CYTOCHROME P450"/>
    <property type="match status" value="1"/>
</dbReference>
<dbReference type="OMA" id="WSRHRNP"/>
<dbReference type="PRINTS" id="PR00463">
    <property type="entry name" value="EP450I"/>
</dbReference>
<feature type="binding site" description="axial binding residue" evidence="2">
    <location>
        <position position="519"/>
    </location>
    <ligand>
        <name>heme</name>
        <dbReference type="ChEBI" id="CHEBI:30413"/>
    </ligand>
    <ligandPart>
        <name>Fe</name>
        <dbReference type="ChEBI" id="CHEBI:18248"/>
    </ligandPart>
</feature>
<organism evidence="3 4">
    <name type="scientific">Polarella glacialis</name>
    <name type="common">Dinoflagellate</name>
    <dbReference type="NCBI Taxonomy" id="89957"/>
    <lineage>
        <taxon>Eukaryota</taxon>
        <taxon>Sar</taxon>
        <taxon>Alveolata</taxon>
        <taxon>Dinophyceae</taxon>
        <taxon>Suessiales</taxon>
        <taxon>Suessiaceae</taxon>
        <taxon>Polarella</taxon>
    </lineage>
</organism>
<evidence type="ECO:0008006" key="5">
    <source>
        <dbReference type="Google" id="ProtNLM"/>
    </source>
</evidence>
<evidence type="ECO:0000256" key="2">
    <source>
        <dbReference type="PIRSR" id="PIRSR602401-1"/>
    </source>
</evidence>
<proteinExistence type="inferred from homology"/>
<dbReference type="Gene3D" id="1.10.630.10">
    <property type="entry name" value="Cytochrome P450"/>
    <property type="match status" value="1"/>
</dbReference>
<dbReference type="PRINTS" id="PR00385">
    <property type="entry name" value="P450"/>
</dbReference>
<dbReference type="GO" id="GO:0020037">
    <property type="term" value="F:heme binding"/>
    <property type="evidence" value="ECO:0007669"/>
    <property type="project" value="InterPro"/>
</dbReference>
<reference evidence="3" key="1">
    <citation type="submission" date="2021-02" db="EMBL/GenBank/DDBJ databases">
        <authorList>
            <person name="Dougan E. K."/>
            <person name="Rhodes N."/>
            <person name="Thang M."/>
            <person name="Chan C."/>
        </authorList>
    </citation>
    <scope>NUCLEOTIDE SEQUENCE</scope>
</reference>
<dbReference type="InterPro" id="IPR050121">
    <property type="entry name" value="Cytochrome_P450_monoxygenase"/>
</dbReference>
<evidence type="ECO:0000313" key="4">
    <source>
        <dbReference type="Proteomes" id="UP000654075"/>
    </source>
</evidence>
<keyword evidence="2" id="KW-0349">Heme</keyword>